<evidence type="ECO:0000313" key="1">
    <source>
        <dbReference type="EMBL" id="KAJ1360255.1"/>
    </source>
</evidence>
<dbReference type="AlphaFoldDB" id="A0AAD5MKK2"/>
<organism evidence="1 2">
    <name type="scientific">Parelaphostrongylus tenuis</name>
    <name type="common">Meningeal worm</name>
    <dbReference type="NCBI Taxonomy" id="148309"/>
    <lineage>
        <taxon>Eukaryota</taxon>
        <taxon>Metazoa</taxon>
        <taxon>Ecdysozoa</taxon>
        <taxon>Nematoda</taxon>
        <taxon>Chromadorea</taxon>
        <taxon>Rhabditida</taxon>
        <taxon>Rhabditina</taxon>
        <taxon>Rhabditomorpha</taxon>
        <taxon>Strongyloidea</taxon>
        <taxon>Metastrongylidae</taxon>
        <taxon>Parelaphostrongylus</taxon>
    </lineage>
</organism>
<evidence type="ECO:0000313" key="2">
    <source>
        <dbReference type="Proteomes" id="UP001196413"/>
    </source>
</evidence>
<dbReference type="EMBL" id="JAHQIW010003833">
    <property type="protein sequence ID" value="KAJ1360255.1"/>
    <property type="molecule type" value="Genomic_DNA"/>
</dbReference>
<proteinExistence type="predicted"/>
<keyword evidence="2" id="KW-1185">Reference proteome</keyword>
<reference evidence="1" key="1">
    <citation type="submission" date="2021-06" db="EMBL/GenBank/DDBJ databases">
        <title>Parelaphostrongylus tenuis whole genome reference sequence.</title>
        <authorList>
            <person name="Garwood T.J."/>
            <person name="Larsen P.A."/>
            <person name="Fountain-Jones N.M."/>
            <person name="Garbe J.R."/>
            <person name="Macchietto M.G."/>
            <person name="Kania S.A."/>
            <person name="Gerhold R.W."/>
            <person name="Richards J.E."/>
            <person name="Wolf T.M."/>
        </authorList>
    </citation>
    <scope>NUCLEOTIDE SEQUENCE</scope>
    <source>
        <strain evidence="1">MNPRO001-30</strain>
        <tissue evidence="1">Meninges</tissue>
    </source>
</reference>
<sequence>MEWKTKLQKESVRNLTSHLSLTIREESNSMHKTAENGIASGKRLCFPSIIWCKAATQTYGEPTITKFVYLLCKQYAVKKSITHDGALEEVKMPSPKTNMNLRTIVISLDKLSLALAQQKESLSDTIAITRESTPNLKK</sequence>
<gene>
    <name evidence="1" type="ORF">KIN20_019182</name>
</gene>
<accession>A0AAD5MKK2</accession>
<dbReference type="Proteomes" id="UP001196413">
    <property type="component" value="Unassembled WGS sequence"/>
</dbReference>
<protein>
    <submittedName>
        <fullName evidence="1">Uncharacterized protein</fullName>
    </submittedName>
</protein>
<name>A0AAD5MKK2_PARTN</name>
<comment type="caution">
    <text evidence="1">The sequence shown here is derived from an EMBL/GenBank/DDBJ whole genome shotgun (WGS) entry which is preliminary data.</text>
</comment>